<reference evidence="3 4" key="1">
    <citation type="submission" date="2018-08" db="EMBL/GenBank/DDBJ databases">
        <title>A genome reference for cultivated species of the human gut microbiota.</title>
        <authorList>
            <person name="Zou Y."/>
            <person name="Xue W."/>
            <person name="Luo G."/>
        </authorList>
    </citation>
    <scope>NUCLEOTIDE SEQUENCE [LARGE SCALE GENOMIC DNA]</scope>
    <source>
        <strain evidence="3 4">OF02-7</strain>
    </source>
</reference>
<keyword evidence="1" id="KW-0732">Signal</keyword>
<feature type="domain" description="PKD" evidence="2">
    <location>
        <begin position="59"/>
        <end position="111"/>
    </location>
</feature>
<evidence type="ECO:0000256" key="1">
    <source>
        <dbReference type="SAM" id="SignalP"/>
    </source>
</evidence>
<name>A0A413II31_9BACT</name>
<organism evidence="3 4">
    <name type="scientific">Butyricimonas virosa</name>
    <dbReference type="NCBI Taxonomy" id="544645"/>
    <lineage>
        <taxon>Bacteria</taxon>
        <taxon>Pseudomonadati</taxon>
        <taxon>Bacteroidota</taxon>
        <taxon>Bacteroidia</taxon>
        <taxon>Bacteroidales</taxon>
        <taxon>Odoribacteraceae</taxon>
        <taxon>Butyricimonas</taxon>
    </lineage>
</organism>
<comment type="caution">
    <text evidence="3">The sequence shown here is derived from an EMBL/GenBank/DDBJ whole genome shotgun (WGS) entry which is preliminary data.</text>
</comment>
<dbReference type="SUPFAM" id="SSF49299">
    <property type="entry name" value="PKD domain"/>
    <property type="match status" value="1"/>
</dbReference>
<proteinExistence type="predicted"/>
<dbReference type="InterPro" id="IPR013783">
    <property type="entry name" value="Ig-like_fold"/>
</dbReference>
<accession>A0A413II31</accession>
<dbReference type="InterPro" id="IPR041696">
    <property type="entry name" value="PKD_3"/>
</dbReference>
<dbReference type="Gene3D" id="2.60.40.10">
    <property type="entry name" value="Immunoglobulins"/>
    <property type="match status" value="1"/>
</dbReference>
<dbReference type="OrthoDB" id="1071014at2"/>
<dbReference type="PROSITE" id="PS50093">
    <property type="entry name" value="PKD"/>
    <property type="match status" value="1"/>
</dbReference>
<evidence type="ECO:0000259" key="2">
    <source>
        <dbReference type="PROSITE" id="PS50093"/>
    </source>
</evidence>
<dbReference type="RefSeq" id="WP_117775678.1">
    <property type="nucleotide sequence ID" value="NZ_CAJUBB010000002.1"/>
</dbReference>
<gene>
    <name evidence="3" type="ORF">DXA50_18825</name>
</gene>
<dbReference type="PROSITE" id="PS51257">
    <property type="entry name" value="PROKAR_LIPOPROTEIN"/>
    <property type="match status" value="1"/>
</dbReference>
<dbReference type="Proteomes" id="UP000286063">
    <property type="component" value="Unassembled WGS sequence"/>
</dbReference>
<dbReference type="Gene3D" id="2.130.10.10">
    <property type="entry name" value="YVTN repeat-like/Quinoprotein amine dehydrogenase"/>
    <property type="match status" value="1"/>
</dbReference>
<dbReference type="InterPro" id="IPR000601">
    <property type="entry name" value="PKD_dom"/>
</dbReference>
<feature type="chain" id="PRO_5019218074" evidence="1">
    <location>
        <begin position="21"/>
        <end position="442"/>
    </location>
</feature>
<dbReference type="InterPro" id="IPR035986">
    <property type="entry name" value="PKD_dom_sf"/>
</dbReference>
<dbReference type="Pfam" id="PF16819">
    <property type="entry name" value="DUF5074"/>
    <property type="match status" value="1"/>
</dbReference>
<evidence type="ECO:0000313" key="4">
    <source>
        <dbReference type="Proteomes" id="UP000286063"/>
    </source>
</evidence>
<dbReference type="EMBL" id="QSCR01000050">
    <property type="protein sequence ID" value="RGY11814.1"/>
    <property type="molecule type" value="Genomic_DNA"/>
</dbReference>
<evidence type="ECO:0000313" key="3">
    <source>
        <dbReference type="EMBL" id="RGY11814.1"/>
    </source>
</evidence>
<sequence>MKKYSLIFLFLVGFIALFSACNDDDKYIPTPPVVSIESLSGVFAMPQEDSIILKAKVESPLETTLRWSVNGEETSTDSIYTFKMNDLGNYEVKLTATNADGEVSATTPVEVYGKYKYGTFILNEGATLRGDIASKLIFISPKGVITDSVYQKENNGEMLKLVSQDLFISNNKMYFISQRKALTITNAETLKKEIVYEDEIKDLVAPTHLVVLDDNIYIRDNKGVYLFKPSDKSLTFIEGSNGARKNTMALVDGKVFVSKGKSVVVIEKGKEEISHTIDFDGNVSGIIKSADKNLWVSDASGKISKVNVKDYSISQTNELPAEAAKLLTASYAAAPSISAKGDTLYVSALQSKIYRHIFSKNQTDLMVDAKEMVENLNIVYNTVAVNPLTGDVIMNSIKGYGDNIAVNNISIFDFSGNEPVLKANYKDYLRYPAGVFFTYNFE</sequence>
<dbReference type="AlphaFoldDB" id="A0A413II31"/>
<dbReference type="InterPro" id="IPR015943">
    <property type="entry name" value="WD40/YVTN_repeat-like_dom_sf"/>
</dbReference>
<protein>
    <submittedName>
        <fullName evidence="3">DUF5074 domain-containing protein</fullName>
    </submittedName>
</protein>
<feature type="signal peptide" evidence="1">
    <location>
        <begin position="1"/>
        <end position="20"/>
    </location>
</feature>
<dbReference type="Pfam" id="PF16820">
    <property type="entry name" value="PKD_3"/>
    <property type="match status" value="1"/>
</dbReference>
<dbReference type="SUPFAM" id="SSF63829">
    <property type="entry name" value="Calcium-dependent phosphotriesterase"/>
    <property type="match status" value="1"/>
</dbReference>
<dbReference type="InterPro" id="IPR031815">
    <property type="entry name" value="DUF5074"/>
</dbReference>